<comment type="caution">
    <text evidence="2">The sequence shown here is derived from an EMBL/GenBank/DDBJ whole genome shotgun (WGS) entry which is preliminary data.</text>
</comment>
<dbReference type="EMBL" id="JBHMFI010000001">
    <property type="protein sequence ID" value="MFB9073102.1"/>
    <property type="molecule type" value="Genomic_DNA"/>
</dbReference>
<feature type="compositionally biased region" description="Basic residues" evidence="1">
    <location>
        <begin position="94"/>
        <end position="106"/>
    </location>
</feature>
<evidence type="ECO:0000256" key="1">
    <source>
        <dbReference type="SAM" id="MobiDB-lite"/>
    </source>
</evidence>
<accession>A0ABV5G2E3</accession>
<organism evidence="2 3">
    <name type="scientific">Citricoccus parietis</name>
    <dbReference type="NCBI Taxonomy" id="592307"/>
    <lineage>
        <taxon>Bacteria</taxon>
        <taxon>Bacillati</taxon>
        <taxon>Actinomycetota</taxon>
        <taxon>Actinomycetes</taxon>
        <taxon>Micrococcales</taxon>
        <taxon>Micrococcaceae</taxon>
        <taxon>Citricoccus</taxon>
    </lineage>
</organism>
<name>A0ABV5G2E3_9MICC</name>
<feature type="region of interest" description="Disordered" evidence="1">
    <location>
        <begin position="82"/>
        <end position="126"/>
    </location>
</feature>
<reference evidence="2 3" key="1">
    <citation type="submission" date="2024-09" db="EMBL/GenBank/DDBJ databases">
        <authorList>
            <person name="Sun Q."/>
            <person name="Mori K."/>
        </authorList>
    </citation>
    <scope>NUCLEOTIDE SEQUENCE [LARGE SCALE GENOMIC DNA]</scope>
    <source>
        <strain evidence="2 3">CCM 7609</strain>
    </source>
</reference>
<evidence type="ECO:0000313" key="3">
    <source>
        <dbReference type="Proteomes" id="UP001589575"/>
    </source>
</evidence>
<gene>
    <name evidence="2" type="ORF">ACFFX0_18590</name>
</gene>
<dbReference type="Proteomes" id="UP001589575">
    <property type="component" value="Unassembled WGS sequence"/>
</dbReference>
<evidence type="ECO:0000313" key="2">
    <source>
        <dbReference type="EMBL" id="MFB9073102.1"/>
    </source>
</evidence>
<sequence>MELSRRAALDVHPRVQAPQHRVTQPLAFTQHGARQHPLPRMAALVPLPQDHVQFPVGHGQEHDVGRHGRAGIGQQVIAFRRHASQSIQPGGGARVRRRERQRHGRTPRPCGRWCPRSSGRPPPVPA</sequence>
<keyword evidence="3" id="KW-1185">Reference proteome</keyword>
<protein>
    <submittedName>
        <fullName evidence="2">Uncharacterized protein</fullName>
    </submittedName>
</protein>
<proteinExistence type="predicted"/>